<gene>
    <name evidence="2" type="ORF">D9O36_17965</name>
</gene>
<dbReference type="OrthoDB" id="711418at2"/>
<feature type="signal peptide" evidence="1">
    <location>
        <begin position="1"/>
        <end position="22"/>
    </location>
</feature>
<sequence>MKKCIKNLTALFFISALLVSCSKDNDPSDDNLFVGTYNGSVSYSETSGNTSISTDDGRVTLVKVGDSYNFDFSDGIPSLKGIKIDKNENILISSDGGIKIDEGNLTIAYSKDGEVWGADCTR</sequence>
<evidence type="ECO:0008006" key="4">
    <source>
        <dbReference type="Google" id="ProtNLM"/>
    </source>
</evidence>
<dbReference type="EMBL" id="RCNR01000050">
    <property type="protein sequence ID" value="MUH37741.1"/>
    <property type="molecule type" value="Genomic_DNA"/>
</dbReference>
<evidence type="ECO:0000256" key="1">
    <source>
        <dbReference type="SAM" id="SignalP"/>
    </source>
</evidence>
<organism evidence="2 3">
    <name type="scientific">Zobellia amurskyensis</name>
    <dbReference type="NCBI Taxonomy" id="248905"/>
    <lineage>
        <taxon>Bacteria</taxon>
        <taxon>Pseudomonadati</taxon>
        <taxon>Bacteroidota</taxon>
        <taxon>Flavobacteriia</taxon>
        <taxon>Flavobacteriales</taxon>
        <taxon>Flavobacteriaceae</taxon>
        <taxon>Zobellia</taxon>
    </lineage>
</organism>
<dbReference type="PROSITE" id="PS51257">
    <property type="entry name" value="PROKAR_LIPOPROTEIN"/>
    <property type="match status" value="1"/>
</dbReference>
<evidence type="ECO:0000313" key="3">
    <source>
        <dbReference type="Proteomes" id="UP000540519"/>
    </source>
</evidence>
<dbReference type="Proteomes" id="UP000540519">
    <property type="component" value="Unassembled WGS sequence"/>
</dbReference>
<dbReference type="RefSeq" id="WP_155600961.1">
    <property type="nucleotide sequence ID" value="NZ_RCNR01000050.1"/>
</dbReference>
<evidence type="ECO:0000313" key="2">
    <source>
        <dbReference type="EMBL" id="MUH37741.1"/>
    </source>
</evidence>
<accession>A0A7X3D334</accession>
<keyword evidence="3" id="KW-1185">Reference proteome</keyword>
<reference evidence="2 3" key="1">
    <citation type="journal article" date="2019" name="Mar. Drugs">
        <title>Comparative Genomics and CAZyme Genome Repertoires of Marine Zobellia amurskyensis KMM 3526(T) and Zobellia laminariae KMM 3676(T).</title>
        <authorList>
            <person name="Chernysheva N."/>
            <person name="Bystritskaya E."/>
            <person name="Stenkova A."/>
            <person name="Golovkin I."/>
            <person name="Nedashkovskaya O."/>
            <person name="Isaeva M."/>
        </authorList>
    </citation>
    <scope>NUCLEOTIDE SEQUENCE [LARGE SCALE GENOMIC DNA]</scope>
    <source>
        <strain evidence="2 3">KMM 3526</strain>
    </source>
</reference>
<keyword evidence="1" id="KW-0732">Signal</keyword>
<name>A0A7X3D334_9FLAO</name>
<protein>
    <recommendedName>
        <fullName evidence="4">Lipoprotein</fullName>
    </recommendedName>
</protein>
<proteinExistence type="predicted"/>
<dbReference type="AlphaFoldDB" id="A0A7X3D334"/>
<comment type="caution">
    <text evidence="2">The sequence shown here is derived from an EMBL/GenBank/DDBJ whole genome shotgun (WGS) entry which is preliminary data.</text>
</comment>
<feature type="chain" id="PRO_5031156245" description="Lipoprotein" evidence="1">
    <location>
        <begin position="23"/>
        <end position="122"/>
    </location>
</feature>